<dbReference type="Gene3D" id="3.20.20.80">
    <property type="entry name" value="Glycosidases"/>
    <property type="match status" value="1"/>
</dbReference>
<keyword evidence="1" id="KW-0732">Signal</keyword>
<name>A0A5D4HFU0_9SPHI</name>
<keyword evidence="3" id="KW-1185">Reference proteome</keyword>
<dbReference type="Proteomes" id="UP000322362">
    <property type="component" value="Unassembled WGS sequence"/>
</dbReference>
<feature type="chain" id="PRO_5022854112" evidence="1">
    <location>
        <begin position="24"/>
        <end position="372"/>
    </location>
</feature>
<proteinExistence type="predicted"/>
<gene>
    <name evidence="2" type="ORF">FXV77_04085</name>
</gene>
<dbReference type="InterPro" id="IPR017853">
    <property type="entry name" value="GH"/>
</dbReference>
<accession>A0A5D4HFU0</accession>
<evidence type="ECO:0000313" key="3">
    <source>
        <dbReference type="Proteomes" id="UP000322362"/>
    </source>
</evidence>
<dbReference type="RefSeq" id="WP_148917894.1">
    <property type="nucleotide sequence ID" value="NZ_VTAV01000001.1"/>
</dbReference>
<dbReference type="SUPFAM" id="SSF51445">
    <property type="entry name" value="(Trans)glycosidases"/>
    <property type="match status" value="1"/>
</dbReference>
<reference evidence="2 3" key="1">
    <citation type="submission" date="2019-08" db="EMBL/GenBank/DDBJ databases">
        <title>Phlebobacter frassis gen. nov. sp. nov., a new member of family Sphingobacteriaceae isolated from sand fly rearing media.</title>
        <authorList>
            <person name="Kakumanu M.L."/>
            <person name="Marayati B.F."/>
            <person name="Wada-Katsumata A."/>
            <person name="Wasserberg G."/>
            <person name="Schal C."/>
            <person name="Apperson C.S."/>
            <person name="Ponnusamy L."/>
        </authorList>
    </citation>
    <scope>NUCLEOTIDE SEQUENCE [LARGE SCALE GENOMIC DNA]</scope>
    <source>
        <strain evidence="2 3">SSI9</strain>
    </source>
</reference>
<dbReference type="GO" id="GO:0016787">
    <property type="term" value="F:hydrolase activity"/>
    <property type="evidence" value="ECO:0007669"/>
    <property type="project" value="UniProtKB-KW"/>
</dbReference>
<feature type="signal peptide" evidence="1">
    <location>
        <begin position="1"/>
        <end position="23"/>
    </location>
</feature>
<dbReference type="EMBL" id="VTAV01000001">
    <property type="protein sequence ID" value="TYR38465.1"/>
    <property type="molecule type" value="Genomic_DNA"/>
</dbReference>
<organism evidence="2 3">
    <name type="scientific">Sphingobacterium phlebotomi</name>
    <dbReference type="NCBI Taxonomy" id="2605433"/>
    <lineage>
        <taxon>Bacteria</taxon>
        <taxon>Pseudomonadati</taxon>
        <taxon>Bacteroidota</taxon>
        <taxon>Sphingobacteriia</taxon>
        <taxon>Sphingobacteriales</taxon>
        <taxon>Sphingobacteriaceae</taxon>
        <taxon>Sphingobacterium</taxon>
    </lineage>
</organism>
<keyword evidence="2" id="KW-0378">Hydrolase</keyword>
<evidence type="ECO:0000313" key="2">
    <source>
        <dbReference type="EMBL" id="TYR38465.1"/>
    </source>
</evidence>
<sequence length="372" mass="43095">MKKVLVFVFVLSFLGMYGCTQKAAERWSEEKANEWYDAQEWPVGMNYVTSTAINQFEMWQDETFDPETIDRELGWAEGLGFNAVRIFLHDMVWEADPEGFKKRLEQFLEICDKYKMKAIITFFTNGGRFENPKLGPQPESVPGVHNSQWIQSPGSVKVNDPQAWPVLERYVKDILTTYTDDDRVLLWCLYNEPENLKLGAESLPLLREVFKWGREVNPSQPLTAPIWLLPGSQGTRTALDIVSFVGEHSDVMSFHCYYEPEVMETFIKMLKRFNRPLICTEYMGRPRSTFEEILPILKREKVGATNWGLVAGKCNFHLQWSSKAGDPEPEIWFHDIYRVDGTPYSQREVDFIRNLTADKSQTKQTDAVGEEI</sequence>
<dbReference type="AlphaFoldDB" id="A0A5D4HFU0"/>
<evidence type="ECO:0000256" key="1">
    <source>
        <dbReference type="SAM" id="SignalP"/>
    </source>
</evidence>
<dbReference type="PROSITE" id="PS51257">
    <property type="entry name" value="PROKAR_LIPOPROTEIN"/>
    <property type="match status" value="1"/>
</dbReference>
<comment type="caution">
    <text evidence="2">The sequence shown here is derived from an EMBL/GenBank/DDBJ whole genome shotgun (WGS) entry which is preliminary data.</text>
</comment>
<protein>
    <submittedName>
        <fullName evidence="2">Cellulase family glycosylhydrolase</fullName>
    </submittedName>
</protein>